<dbReference type="InterPro" id="IPR002146">
    <property type="entry name" value="ATP_synth_b/b'su_bac/chlpt"/>
</dbReference>
<dbReference type="Proteomes" id="UP001310386">
    <property type="component" value="Unassembled WGS sequence"/>
</dbReference>
<comment type="function">
    <text evidence="13">Component of the F(0) channel, it forms part of the peripheral stalk, linking F(1) to F(0).</text>
</comment>
<evidence type="ECO:0000256" key="5">
    <source>
        <dbReference type="ARBA" id="ARBA00022692"/>
    </source>
</evidence>
<keyword evidence="6 13" id="KW-0375">Hydrogen ion transport</keyword>
<name>A0ABU5ZJ40_9BACL</name>
<dbReference type="InterPro" id="IPR050059">
    <property type="entry name" value="ATP_synthase_B_chain"/>
</dbReference>
<keyword evidence="17" id="KW-1185">Reference proteome</keyword>
<dbReference type="PANTHER" id="PTHR33445:SF1">
    <property type="entry name" value="ATP SYNTHASE SUBUNIT B"/>
    <property type="match status" value="1"/>
</dbReference>
<dbReference type="SUPFAM" id="SSF81573">
    <property type="entry name" value="F1F0 ATP synthase subunit B, membrane domain"/>
    <property type="match status" value="1"/>
</dbReference>
<evidence type="ECO:0000256" key="7">
    <source>
        <dbReference type="ARBA" id="ARBA00022989"/>
    </source>
</evidence>
<evidence type="ECO:0000256" key="6">
    <source>
        <dbReference type="ARBA" id="ARBA00022781"/>
    </source>
</evidence>
<keyword evidence="4 13" id="KW-0138">CF(0)</keyword>
<keyword evidence="9 13" id="KW-0472">Membrane</keyword>
<keyword evidence="10 13" id="KW-0066">ATP synthesis</keyword>
<comment type="subunit">
    <text evidence="13">F-type ATPases have 2 components, F(1) - the catalytic core - and F(0) - the membrane proton channel. F(1) has five subunits: alpha(3), beta(3), gamma(1), delta(1), epsilon(1). F(0) has three main subunits: a(1), b(2) and c(10-14). The alpha and beta chains form an alternating ring which encloses part of the gamma chain. F(1) is attached to F(0) by a central stalk formed by the gamma and epsilon chains, while a peripheral stalk is formed by the delta and b chains.</text>
</comment>
<keyword evidence="2 13" id="KW-0813">Transport</keyword>
<evidence type="ECO:0000256" key="10">
    <source>
        <dbReference type="ARBA" id="ARBA00023310"/>
    </source>
</evidence>
<evidence type="ECO:0000313" key="17">
    <source>
        <dbReference type="Proteomes" id="UP001310386"/>
    </source>
</evidence>
<comment type="function">
    <text evidence="11 13">F(1)F(0) ATP synthase produces ATP from ADP in the presence of a proton or sodium gradient. F-type ATPases consist of two structural domains, F(1) containing the extramembraneous catalytic core and F(0) containing the membrane proton channel, linked together by a central stalk and a peripheral stalk. During catalysis, ATP synthesis in the catalytic domain of F(1) is coupled via a rotary mechanism of the central stalk subunits to proton translocation.</text>
</comment>
<dbReference type="InterPro" id="IPR005864">
    <property type="entry name" value="ATP_synth_F0_bsu_bac"/>
</dbReference>
<dbReference type="PANTHER" id="PTHR33445">
    <property type="entry name" value="ATP SYNTHASE SUBUNIT B', CHLOROPLASTIC"/>
    <property type="match status" value="1"/>
</dbReference>
<dbReference type="Pfam" id="PF00430">
    <property type="entry name" value="ATP-synt_B"/>
    <property type="match status" value="1"/>
</dbReference>
<dbReference type="HAMAP" id="MF_01398">
    <property type="entry name" value="ATP_synth_b_bprime"/>
    <property type="match status" value="1"/>
</dbReference>
<evidence type="ECO:0000256" key="15">
    <source>
        <dbReference type="SAM" id="Coils"/>
    </source>
</evidence>
<accession>A0ABU5ZJ40</accession>
<keyword evidence="3 13" id="KW-1003">Cell membrane</keyword>
<dbReference type="Gene3D" id="6.10.250.1580">
    <property type="match status" value="1"/>
</dbReference>
<evidence type="ECO:0000256" key="13">
    <source>
        <dbReference type="HAMAP-Rule" id="MF_01398"/>
    </source>
</evidence>
<gene>
    <name evidence="13 16" type="primary">atpF</name>
    <name evidence="16" type="ORF">VF724_12685</name>
</gene>
<evidence type="ECO:0000256" key="1">
    <source>
        <dbReference type="ARBA" id="ARBA00005513"/>
    </source>
</evidence>
<protein>
    <recommendedName>
        <fullName evidence="13">ATP synthase subunit b</fullName>
    </recommendedName>
    <alternativeName>
        <fullName evidence="13">ATP synthase F(0) sector subunit b</fullName>
    </alternativeName>
    <alternativeName>
        <fullName evidence="13">ATPase subunit I</fullName>
    </alternativeName>
    <alternativeName>
        <fullName evidence="13">F-type ATPase subunit b</fullName>
        <shortName evidence="13">F-ATPase subunit b</shortName>
    </alternativeName>
</protein>
<feature type="transmembrane region" description="Helical" evidence="13">
    <location>
        <begin position="12"/>
        <end position="32"/>
    </location>
</feature>
<sequence>MISLGSLHLELGTMLVQLIAFLILLWLVRVFAMKPAMKIMNDRQAYIENQISSAEQTRDEAYRLVEEQKKILADAKKEAYDLIESAKAQKEREASEILKAAQQRAERIIQEATAEIENEKVKAIAELRDQVGNLSVMLASKILEKELNAAQQQKMIDDFLKQVEGQL</sequence>
<dbReference type="InterPro" id="IPR028987">
    <property type="entry name" value="ATP_synth_B-like_membr_sf"/>
</dbReference>
<comment type="caution">
    <text evidence="16">The sequence shown here is derived from an EMBL/GenBank/DDBJ whole genome shotgun (WGS) entry which is preliminary data.</text>
</comment>
<dbReference type="NCBIfam" id="TIGR01144">
    <property type="entry name" value="ATP_synt_b"/>
    <property type="match status" value="1"/>
</dbReference>
<keyword evidence="7 13" id="KW-1133">Transmembrane helix</keyword>
<keyword evidence="8 13" id="KW-0406">Ion transport</keyword>
<dbReference type="EMBL" id="JAYJLD010000018">
    <property type="protein sequence ID" value="MEB3102519.1"/>
    <property type="molecule type" value="Genomic_DNA"/>
</dbReference>
<keyword evidence="5 13" id="KW-0812">Transmembrane</keyword>
<evidence type="ECO:0000313" key="16">
    <source>
        <dbReference type="EMBL" id="MEB3102519.1"/>
    </source>
</evidence>
<dbReference type="CDD" id="cd06503">
    <property type="entry name" value="ATP-synt_Fo_b"/>
    <property type="match status" value="1"/>
</dbReference>
<evidence type="ECO:0000256" key="3">
    <source>
        <dbReference type="ARBA" id="ARBA00022475"/>
    </source>
</evidence>
<organism evidence="16 17">
    <name type="scientific">Ferviditalea candida</name>
    <dbReference type="NCBI Taxonomy" id="3108399"/>
    <lineage>
        <taxon>Bacteria</taxon>
        <taxon>Bacillati</taxon>
        <taxon>Bacillota</taxon>
        <taxon>Bacilli</taxon>
        <taxon>Bacillales</taxon>
        <taxon>Paenibacillaceae</taxon>
        <taxon>Ferviditalea</taxon>
    </lineage>
</organism>
<evidence type="ECO:0000256" key="14">
    <source>
        <dbReference type="RuleBase" id="RU003848"/>
    </source>
</evidence>
<dbReference type="RefSeq" id="WP_371754642.1">
    <property type="nucleotide sequence ID" value="NZ_JAYJLD010000018.1"/>
</dbReference>
<evidence type="ECO:0000256" key="11">
    <source>
        <dbReference type="ARBA" id="ARBA00025198"/>
    </source>
</evidence>
<evidence type="ECO:0000256" key="8">
    <source>
        <dbReference type="ARBA" id="ARBA00023065"/>
    </source>
</evidence>
<evidence type="ECO:0000256" key="12">
    <source>
        <dbReference type="ARBA" id="ARBA00037847"/>
    </source>
</evidence>
<evidence type="ECO:0000256" key="9">
    <source>
        <dbReference type="ARBA" id="ARBA00023136"/>
    </source>
</evidence>
<proteinExistence type="inferred from homology"/>
<evidence type="ECO:0000256" key="2">
    <source>
        <dbReference type="ARBA" id="ARBA00022448"/>
    </source>
</evidence>
<comment type="similarity">
    <text evidence="1 13 14">Belongs to the ATPase B chain family.</text>
</comment>
<comment type="subcellular location">
    <subcellularLocation>
        <location evidence="13">Cell membrane</location>
        <topology evidence="13">Single-pass membrane protein</topology>
    </subcellularLocation>
    <subcellularLocation>
        <location evidence="12">Endomembrane system</location>
        <topology evidence="12">Single-pass membrane protein</topology>
    </subcellularLocation>
</comment>
<feature type="coiled-coil region" evidence="15">
    <location>
        <begin position="58"/>
        <end position="122"/>
    </location>
</feature>
<reference evidence="16" key="1">
    <citation type="submission" date="2023-12" db="EMBL/GenBank/DDBJ databases">
        <title>Fervidustalea candida gen. nov., sp. nov., a novel member of the family Paenibacillaceae isolated from a geothermal area.</title>
        <authorList>
            <person name="Li W.-J."/>
            <person name="Jiao J.-Y."/>
            <person name="Chen Y."/>
        </authorList>
    </citation>
    <scope>NUCLEOTIDE SEQUENCE</scope>
    <source>
        <strain evidence="16">SYSU GA230002</strain>
    </source>
</reference>
<keyword evidence="15" id="KW-0175">Coiled coil</keyword>
<evidence type="ECO:0000256" key="4">
    <source>
        <dbReference type="ARBA" id="ARBA00022547"/>
    </source>
</evidence>